<dbReference type="RefSeq" id="WP_318061746.1">
    <property type="nucleotide sequence ID" value="NZ_JAWPAZ010000007.1"/>
</dbReference>
<organism evidence="1 2">
    <name type="scientific">Citrobacter portucalensis</name>
    <dbReference type="NCBI Taxonomy" id="1639133"/>
    <lineage>
        <taxon>Bacteria</taxon>
        <taxon>Pseudomonadati</taxon>
        <taxon>Pseudomonadota</taxon>
        <taxon>Gammaproteobacteria</taxon>
        <taxon>Enterobacterales</taxon>
        <taxon>Enterobacteriaceae</taxon>
        <taxon>Citrobacter</taxon>
        <taxon>Citrobacter freundii complex</taxon>
    </lineage>
</organism>
<accession>A0ABD5H6D3</accession>
<sequence>MGGAISGIGGAVSGVIGGIGANKAAKQQQKYQDRAMDQARQGYADAVEWLTPYESAGRTGLAGLQAIAGQPIDRNKLLSDYFNSREYQMLNDQARYSGLNAAEATGGLGSTATGNMLASIAPTLGQNYLADMTNQQQNMYSQLMGLSGFGAEAANALGNYAIGQGNNMAGMYQQKGQIMAGKAALPWQVAASANSSINNGAASDVNQFTGMFGGMMGGGLF</sequence>
<reference evidence="1 2" key="1">
    <citation type="submission" date="2023-10" db="EMBL/GenBank/DDBJ databases">
        <title>Fecal carriage and genetic characteristics of carbapenem-resistant Enterobacterales among healthy adults from four provinces of China.</title>
        <authorList>
            <person name="Li Y."/>
            <person name="Zhang R."/>
        </authorList>
    </citation>
    <scope>NUCLEOTIDE SEQUENCE [LARGE SCALE GENOMIC DNA]</scope>
    <source>
        <strain evidence="1 2">HN-71</strain>
    </source>
</reference>
<evidence type="ECO:0000313" key="2">
    <source>
        <dbReference type="Proteomes" id="UP001269984"/>
    </source>
</evidence>
<gene>
    <name evidence="1" type="ORF">RYZ90_18725</name>
</gene>
<dbReference type="EMBL" id="JAWPAZ010000007">
    <property type="protein sequence ID" value="MDW2635884.1"/>
    <property type="molecule type" value="Genomic_DNA"/>
</dbReference>
<dbReference type="InterPro" id="IPR057916">
    <property type="entry name" value="P22_gp7"/>
</dbReference>
<protein>
    <submittedName>
        <fullName evidence="1">DNA transfer protein</fullName>
    </submittedName>
</protein>
<name>A0ABD5H6D3_9ENTR</name>
<dbReference type="AlphaFoldDB" id="A0ABD5H6D3"/>
<evidence type="ECO:0000313" key="1">
    <source>
        <dbReference type="EMBL" id="MDW2635884.1"/>
    </source>
</evidence>
<comment type="caution">
    <text evidence="1">The sequence shown here is derived from an EMBL/GenBank/DDBJ whole genome shotgun (WGS) entry which is preliminary data.</text>
</comment>
<dbReference type="Pfam" id="PF25688">
    <property type="entry name" value="P22_gp7"/>
    <property type="match status" value="1"/>
</dbReference>
<proteinExistence type="predicted"/>
<dbReference type="Proteomes" id="UP001269984">
    <property type="component" value="Unassembled WGS sequence"/>
</dbReference>